<organism evidence="2 3">
    <name type="scientific">Chromobacterium fluminis</name>
    <dbReference type="NCBI Taxonomy" id="3044269"/>
    <lineage>
        <taxon>Bacteria</taxon>
        <taxon>Pseudomonadati</taxon>
        <taxon>Pseudomonadota</taxon>
        <taxon>Betaproteobacteria</taxon>
        <taxon>Neisseriales</taxon>
        <taxon>Chromobacteriaceae</taxon>
        <taxon>Chromobacterium</taxon>
    </lineage>
</organism>
<reference evidence="2 3" key="1">
    <citation type="submission" date="2020-03" db="EMBL/GenBank/DDBJ databases">
        <title>Draft genome sequence of environmentally isolated cultures.</title>
        <authorList>
            <person name="Wilson H.S."/>
            <person name="De Leon M.E."/>
        </authorList>
    </citation>
    <scope>NUCLEOTIDE SEQUENCE [LARGE SCALE GENOMIC DNA]</scope>
    <source>
        <strain evidence="2 3">HSC-31F16</strain>
    </source>
</reference>
<name>A0ABX0LIF3_9NEIS</name>
<accession>A0ABX0LIF3</accession>
<keyword evidence="3" id="KW-1185">Reference proteome</keyword>
<dbReference type="Proteomes" id="UP001515641">
    <property type="component" value="Unassembled WGS sequence"/>
</dbReference>
<protein>
    <submittedName>
        <fullName evidence="2">Uncharacterized protein</fullName>
    </submittedName>
</protein>
<evidence type="ECO:0000313" key="2">
    <source>
        <dbReference type="EMBL" id="NHR08265.1"/>
    </source>
</evidence>
<feature type="region of interest" description="Disordered" evidence="1">
    <location>
        <begin position="1"/>
        <end position="22"/>
    </location>
</feature>
<dbReference type="EMBL" id="JAAOMA010000055">
    <property type="protein sequence ID" value="NHR08265.1"/>
    <property type="molecule type" value="Genomic_DNA"/>
</dbReference>
<evidence type="ECO:0000313" key="3">
    <source>
        <dbReference type="Proteomes" id="UP001515641"/>
    </source>
</evidence>
<gene>
    <name evidence="2" type="ORF">HA052_24030</name>
</gene>
<proteinExistence type="predicted"/>
<comment type="caution">
    <text evidence="2">The sequence shown here is derived from an EMBL/GenBank/DDBJ whole genome shotgun (WGS) entry which is preliminary data.</text>
</comment>
<dbReference type="RefSeq" id="WP_166453943.1">
    <property type="nucleotide sequence ID" value="NZ_JAAOMA010000055.1"/>
</dbReference>
<evidence type="ECO:0000256" key="1">
    <source>
        <dbReference type="SAM" id="MobiDB-lite"/>
    </source>
</evidence>
<sequence>MRFSKARPHQAEPATALDKKRNSNAAGCEGAIILKPFSIRTSARCAVPSHISRARF</sequence>